<organism evidence="5 6">
    <name type="scientific">Solitalea koreensis</name>
    <dbReference type="NCBI Taxonomy" id="543615"/>
    <lineage>
        <taxon>Bacteria</taxon>
        <taxon>Pseudomonadati</taxon>
        <taxon>Bacteroidota</taxon>
        <taxon>Sphingobacteriia</taxon>
        <taxon>Sphingobacteriales</taxon>
        <taxon>Sphingobacteriaceae</taxon>
        <taxon>Solitalea</taxon>
    </lineage>
</organism>
<evidence type="ECO:0000259" key="4">
    <source>
        <dbReference type="PROSITE" id="PS50886"/>
    </source>
</evidence>
<dbReference type="EMBL" id="FXSZ01000007">
    <property type="protein sequence ID" value="SMO71104.1"/>
    <property type="molecule type" value="Genomic_DNA"/>
</dbReference>
<keyword evidence="6" id="KW-1185">Reference proteome</keyword>
<dbReference type="InterPro" id="IPR002547">
    <property type="entry name" value="tRNA-bd_dom"/>
</dbReference>
<accession>A0A521DH52</accession>
<dbReference type="GO" id="GO:0000049">
    <property type="term" value="F:tRNA binding"/>
    <property type="evidence" value="ECO:0007669"/>
    <property type="project" value="UniProtKB-UniRule"/>
</dbReference>
<sequence length="61" mass="6814">MITYADFEKIEIRVGTIVEVNSFPEARNPSFKLLIDFGALGLKYSSAQLTKLYNKEGLIGC</sequence>
<reference evidence="5 6" key="1">
    <citation type="submission" date="2017-05" db="EMBL/GenBank/DDBJ databases">
        <authorList>
            <person name="Varghese N."/>
            <person name="Submissions S."/>
        </authorList>
    </citation>
    <scope>NUCLEOTIDE SEQUENCE [LARGE SCALE GENOMIC DNA]</scope>
    <source>
        <strain evidence="5 6">DSM 21342</strain>
    </source>
</reference>
<feature type="domain" description="TRNA-binding" evidence="4">
    <location>
        <begin position="6"/>
        <end position="61"/>
    </location>
</feature>
<name>A0A521DH52_9SPHI</name>
<evidence type="ECO:0000256" key="2">
    <source>
        <dbReference type="ARBA" id="ARBA00022884"/>
    </source>
</evidence>
<dbReference type="Gene3D" id="2.40.50.140">
    <property type="entry name" value="Nucleic acid-binding proteins"/>
    <property type="match status" value="1"/>
</dbReference>
<proteinExistence type="predicted"/>
<evidence type="ECO:0000256" key="3">
    <source>
        <dbReference type="PROSITE-ProRule" id="PRU00209"/>
    </source>
</evidence>
<dbReference type="AlphaFoldDB" id="A0A521DH52"/>
<protein>
    <recommendedName>
        <fullName evidence="4">tRNA-binding domain-containing protein</fullName>
    </recommendedName>
</protein>
<keyword evidence="1 3" id="KW-0820">tRNA-binding</keyword>
<evidence type="ECO:0000313" key="5">
    <source>
        <dbReference type="EMBL" id="SMO71104.1"/>
    </source>
</evidence>
<evidence type="ECO:0000256" key="1">
    <source>
        <dbReference type="ARBA" id="ARBA00022555"/>
    </source>
</evidence>
<dbReference type="PROSITE" id="PS50886">
    <property type="entry name" value="TRBD"/>
    <property type="match status" value="1"/>
</dbReference>
<keyword evidence="2 3" id="KW-0694">RNA-binding</keyword>
<evidence type="ECO:0000313" key="6">
    <source>
        <dbReference type="Proteomes" id="UP000315971"/>
    </source>
</evidence>
<gene>
    <name evidence="5" type="ORF">SAMN06265350_1072</name>
</gene>
<dbReference type="SUPFAM" id="SSF50249">
    <property type="entry name" value="Nucleic acid-binding proteins"/>
    <property type="match status" value="1"/>
</dbReference>
<dbReference type="RefSeq" id="WP_317131201.1">
    <property type="nucleotide sequence ID" value="NZ_FXSZ01000007.1"/>
</dbReference>
<dbReference type="Proteomes" id="UP000315971">
    <property type="component" value="Unassembled WGS sequence"/>
</dbReference>
<dbReference type="InterPro" id="IPR012340">
    <property type="entry name" value="NA-bd_OB-fold"/>
</dbReference>